<dbReference type="KEGG" id="clup:CLUP02_02334"/>
<sequence>MAWIPVPTTSICPAPKRRGEKVGVLMVAIVWRPSCKSPSTLAKLFLKSKLLRYLRKAFQPRLACVPPCLLTLPRMFHGHENIARTLLLASIPRWVSTATQTSDSPARQHLPSQASPPACLSHKVPVTILPTSERSRRLSDVSSLHVYLPEVIPDPREWQNYLAMQWKLRKSYPSSLHARRFWPVPTGINPPLVLNPPAFFQMHFLYSDFYPSTLLSSIIAASLTSLPSSDCGARSLPLSLIFNILRNITAMLWCMDTPFFPIFSRPGRTNFIFTILITNIHPSCTFVTTLIIPAPPQRNMSGSSYYQRPAPRYDVQSLTSPLAPCQTDPIACQLLSIFHVCKHRRAETRYTCQSNVIYYHKLLTLIRPDGQILGNGVRQVVANTTGWLFEGFARYPPSIAFHIVYHHSRNLDSPQNIYRPLTPRITTSHRHRPRPPQRPREAQKQKRASATALELLHLGSNQGSPD</sequence>
<dbReference type="EMBL" id="CP019471">
    <property type="protein sequence ID" value="UQC75678.1"/>
    <property type="molecule type" value="Genomic_DNA"/>
</dbReference>
<evidence type="ECO:0000313" key="2">
    <source>
        <dbReference type="EMBL" id="UQC75678.1"/>
    </source>
</evidence>
<evidence type="ECO:0000256" key="1">
    <source>
        <dbReference type="SAM" id="MobiDB-lite"/>
    </source>
</evidence>
<feature type="region of interest" description="Disordered" evidence="1">
    <location>
        <begin position="415"/>
        <end position="466"/>
    </location>
</feature>
<gene>
    <name evidence="2" type="ORF">CLUP02_02334</name>
</gene>
<dbReference type="RefSeq" id="XP_049137323.1">
    <property type="nucleotide sequence ID" value="XM_049281366.1"/>
</dbReference>
<proteinExistence type="predicted"/>
<dbReference type="AlphaFoldDB" id="A0A9Q8SEN4"/>
<feature type="compositionally biased region" description="Basic residues" evidence="1">
    <location>
        <begin position="427"/>
        <end position="437"/>
    </location>
</feature>
<keyword evidence="3" id="KW-1185">Reference proteome</keyword>
<reference evidence="2" key="1">
    <citation type="journal article" date="2021" name="Mol. Plant Microbe Interact.">
        <title>Complete Genome Sequence of the Plant-Pathogenic Fungus Colletotrichum lupini.</title>
        <authorList>
            <person name="Baroncelli R."/>
            <person name="Pensec F."/>
            <person name="Da Lio D."/>
            <person name="Boufleur T."/>
            <person name="Vicente I."/>
            <person name="Sarrocco S."/>
            <person name="Picot A."/>
            <person name="Baraldi E."/>
            <person name="Sukno S."/>
            <person name="Thon M."/>
            <person name="Le Floch G."/>
        </authorList>
    </citation>
    <scope>NUCLEOTIDE SEQUENCE</scope>
    <source>
        <strain evidence="2">IMI 504893</strain>
    </source>
</reference>
<dbReference type="GeneID" id="73336376"/>
<accession>A0A9Q8SEN4</accession>
<protein>
    <submittedName>
        <fullName evidence="2">Uncharacterized protein</fullName>
    </submittedName>
</protein>
<organism evidence="2 3">
    <name type="scientific">Colletotrichum lupini</name>
    <dbReference type="NCBI Taxonomy" id="145971"/>
    <lineage>
        <taxon>Eukaryota</taxon>
        <taxon>Fungi</taxon>
        <taxon>Dikarya</taxon>
        <taxon>Ascomycota</taxon>
        <taxon>Pezizomycotina</taxon>
        <taxon>Sordariomycetes</taxon>
        <taxon>Hypocreomycetidae</taxon>
        <taxon>Glomerellales</taxon>
        <taxon>Glomerellaceae</taxon>
        <taxon>Colletotrichum</taxon>
        <taxon>Colletotrichum acutatum species complex</taxon>
    </lineage>
</organism>
<evidence type="ECO:0000313" key="3">
    <source>
        <dbReference type="Proteomes" id="UP000830671"/>
    </source>
</evidence>
<dbReference type="Proteomes" id="UP000830671">
    <property type="component" value="Chromosome 1"/>
</dbReference>
<name>A0A9Q8SEN4_9PEZI</name>